<dbReference type="InterPro" id="IPR016187">
    <property type="entry name" value="CTDL_fold"/>
</dbReference>
<dbReference type="AlphaFoldDB" id="A0A2G9UML6"/>
<evidence type="ECO:0000313" key="3">
    <source>
        <dbReference type="EMBL" id="PIO71539.1"/>
    </source>
</evidence>
<proteinExistence type="predicted"/>
<protein>
    <submittedName>
        <fullName evidence="3">Lectin C-type domain protein</fullName>
    </submittedName>
</protein>
<dbReference type="InterPro" id="IPR001304">
    <property type="entry name" value="C-type_lectin-like"/>
</dbReference>
<reference evidence="3 4" key="1">
    <citation type="submission" date="2015-09" db="EMBL/GenBank/DDBJ databases">
        <title>Draft genome of the parasitic nematode Teladorsagia circumcincta isolate WARC Sus (inbred).</title>
        <authorList>
            <person name="Mitreva M."/>
        </authorList>
    </citation>
    <scope>NUCLEOTIDE SEQUENCE [LARGE SCALE GENOMIC DNA]</scope>
    <source>
        <strain evidence="3 4">S</strain>
    </source>
</reference>
<sequence>MSSGSRAFCCVLVLSSFIPLSTAVVDDVTVGRAALGEWIAWPNNGRQELMIKVMKLSSIFGKKSVHFDDIRKICKSQSSDIVSYHSEAERRFLRELVWQIYKRGSREDDYVHIVLGARAKWIWVDGSSVDYDIGVVPQDDCVQMFRFDPIETECCTIPHRLDGMSDFGREN</sequence>
<dbReference type="Gene3D" id="3.10.100.10">
    <property type="entry name" value="Mannose-Binding Protein A, subunit A"/>
    <property type="match status" value="1"/>
</dbReference>
<dbReference type="InterPro" id="IPR016186">
    <property type="entry name" value="C-type_lectin-like/link_sf"/>
</dbReference>
<dbReference type="Proteomes" id="UP000230423">
    <property type="component" value="Unassembled WGS sequence"/>
</dbReference>
<gene>
    <name evidence="3" type="ORF">TELCIR_06560</name>
</gene>
<dbReference type="Pfam" id="PF00059">
    <property type="entry name" value="Lectin_C"/>
    <property type="match status" value="1"/>
</dbReference>
<keyword evidence="4" id="KW-1185">Reference proteome</keyword>
<feature type="chain" id="PRO_5013829672" evidence="1">
    <location>
        <begin position="24"/>
        <end position="171"/>
    </location>
</feature>
<feature type="domain" description="C-type lectin" evidence="2">
    <location>
        <begin position="65"/>
        <end position="159"/>
    </location>
</feature>
<name>A0A2G9UML6_TELCI</name>
<dbReference type="SUPFAM" id="SSF56436">
    <property type="entry name" value="C-type lectin-like"/>
    <property type="match status" value="1"/>
</dbReference>
<accession>A0A2G9UML6</accession>
<evidence type="ECO:0000256" key="1">
    <source>
        <dbReference type="SAM" id="SignalP"/>
    </source>
</evidence>
<feature type="signal peptide" evidence="1">
    <location>
        <begin position="1"/>
        <end position="23"/>
    </location>
</feature>
<organism evidence="3 4">
    <name type="scientific">Teladorsagia circumcincta</name>
    <name type="common">Brown stomach worm</name>
    <name type="synonym">Ostertagia circumcincta</name>
    <dbReference type="NCBI Taxonomy" id="45464"/>
    <lineage>
        <taxon>Eukaryota</taxon>
        <taxon>Metazoa</taxon>
        <taxon>Ecdysozoa</taxon>
        <taxon>Nematoda</taxon>
        <taxon>Chromadorea</taxon>
        <taxon>Rhabditida</taxon>
        <taxon>Rhabditina</taxon>
        <taxon>Rhabditomorpha</taxon>
        <taxon>Strongyloidea</taxon>
        <taxon>Trichostrongylidae</taxon>
        <taxon>Teladorsagia</taxon>
    </lineage>
</organism>
<dbReference type="EMBL" id="KZ345922">
    <property type="protein sequence ID" value="PIO71539.1"/>
    <property type="molecule type" value="Genomic_DNA"/>
</dbReference>
<evidence type="ECO:0000259" key="2">
    <source>
        <dbReference type="Pfam" id="PF00059"/>
    </source>
</evidence>
<evidence type="ECO:0000313" key="4">
    <source>
        <dbReference type="Proteomes" id="UP000230423"/>
    </source>
</evidence>
<keyword evidence="1" id="KW-0732">Signal</keyword>